<gene>
    <name evidence="1" type="ORF">Plil01_000257900</name>
</gene>
<sequence>MEEGSGQGTWTVQATSRFTLQLPKRRKAWPGEGPQCRDENNCKALSDPTTKSFGERLHADESRAGLTKVIRLCMALIDHYSRHKHFKSRFWSAWLNYVDDFNKLYPARKTTPDAVLRSIYRDKGYARMLESAVEGPGSKKVAREFQARYLDTLLRESNSSSTVFELFGINEAPFYLLSHPGFSTWTKFVKLTNKENPESTIITVLTASFDRKRLIDLLKESKMIPDTKMFATELLVLLRTT</sequence>
<dbReference type="EMBL" id="BSXW01000093">
    <property type="protein sequence ID" value="GMF11911.1"/>
    <property type="molecule type" value="Genomic_DNA"/>
</dbReference>
<accession>A0A9W6WQD1</accession>
<reference evidence="1" key="1">
    <citation type="submission" date="2023-04" db="EMBL/GenBank/DDBJ databases">
        <title>Phytophthora lilii NBRC 32176.</title>
        <authorList>
            <person name="Ichikawa N."/>
            <person name="Sato H."/>
            <person name="Tonouchi N."/>
        </authorList>
    </citation>
    <scope>NUCLEOTIDE SEQUENCE</scope>
    <source>
        <strain evidence="1">NBRC 32176</strain>
    </source>
</reference>
<protein>
    <submittedName>
        <fullName evidence="1">Unnamed protein product</fullName>
    </submittedName>
</protein>
<dbReference type="Proteomes" id="UP001165083">
    <property type="component" value="Unassembled WGS sequence"/>
</dbReference>
<keyword evidence="2" id="KW-1185">Reference proteome</keyword>
<comment type="caution">
    <text evidence="1">The sequence shown here is derived from an EMBL/GenBank/DDBJ whole genome shotgun (WGS) entry which is preliminary data.</text>
</comment>
<dbReference type="OrthoDB" id="127367at2759"/>
<proteinExistence type="predicted"/>
<dbReference type="AlphaFoldDB" id="A0A9W6WQD1"/>
<evidence type="ECO:0000313" key="2">
    <source>
        <dbReference type="Proteomes" id="UP001165083"/>
    </source>
</evidence>
<organism evidence="1 2">
    <name type="scientific">Phytophthora lilii</name>
    <dbReference type="NCBI Taxonomy" id="2077276"/>
    <lineage>
        <taxon>Eukaryota</taxon>
        <taxon>Sar</taxon>
        <taxon>Stramenopiles</taxon>
        <taxon>Oomycota</taxon>
        <taxon>Peronosporomycetes</taxon>
        <taxon>Peronosporales</taxon>
        <taxon>Peronosporaceae</taxon>
        <taxon>Phytophthora</taxon>
    </lineage>
</organism>
<evidence type="ECO:0000313" key="1">
    <source>
        <dbReference type="EMBL" id="GMF11911.1"/>
    </source>
</evidence>
<name>A0A9W6WQD1_9STRA</name>